<dbReference type="Pfam" id="PF00589">
    <property type="entry name" value="Phage_integrase"/>
    <property type="match status" value="1"/>
</dbReference>
<dbReference type="InterPro" id="IPR011010">
    <property type="entry name" value="DNA_brk_join_enz"/>
</dbReference>
<protein>
    <recommendedName>
        <fullName evidence="2">Tyr recombinase domain-containing protein</fullName>
    </recommendedName>
</protein>
<dbReference type="GO" id="GO:0015074">
    <property type="term" value="P:DNA integration"/>
    <property type="evidence" value="ECO:0007669"/>
    <property type="project" value="InterPro"/>
</dbReference>
<organism evidence="3">
    <name type="scientific">Photinus pyralis</name>
    <name type="common">Common eastern firefly</name>
    <name type="synonym">Lampyris pyralis</name>
    <dbReference type="NCBI Taxonomy" id="7054"/>
    <lineage>
        <taxon>Eukaryota</taxon>
        <taxon>Metazoa</taxon>
        <taxon>Ecdysozoa</taxon>
        <taxon>Arthropoda</taxon>
        <taxon>Hexapoda</taxon>
        <taxon>Insecta</taxon>
        <taxon>Pterygota</taxon>
        <taxon>Neoptera</taxon>
        <taxon>Endopterygota</taxon>
        <taxon>Coleoptera</taxon>
        <taxon>Polyphaga</taxon>
        <taxon>Elateriformia</taxon>
        <taxon>Elateroidea</taxon>
        <taxon>Lampyridae</taxon>
        <taxon>Lampyrinae</taxon>
        <taxon>Photinus</taxon>
    </lineage>
</organism>
<evidence type="ECO:0000256" key="1">
    <source>
        <dbReference type="ARBA" id="ARBA00023172"/>
    </source>
</evidence>
<sequence length="261" mass="29543">MEFLQYHYDTGNQSYGTFNSHRSALSLILSTDLAGHPVVSRFLKGISKLRPQKPRYDVVWDPHIVLSFLEKRSTPTLQALSEKLVTLLALSTAHRMQTFSLIRLPNIIESRTGFQILIEDKIKTSGPGRKQPCLQLPYFTETPNLCVATTLKEYLAATKQLRTSNTDFLFITYKKPHRIASKQTLSRWVKDTLEQAGVNTKIFKAHSTRHAATSKAFQLGVPVETIRQTAGWTAKSKTFCNFYKRPFSEANLFANTVLSSS</sequence>
<proteinExistence type="predicted"/>
<evidence type="ECO:0000313" key="3">
    <source>
        <dbReference type="EMBL" id="JAV85986.1"/>
    </source>
</evidence>
<accession>A0A1Y1MPW2</accession>
<dbReference type="SUPFAM" id="SSF56349">
    <property type="entry name" value="DNA breaking-rejoining enzymes"/>
    <property type="match status" value="1"/>
</dbReference>
<evidence type="ECO:0000259" key="2">
    <source>
        <dbReference type="Pfam" id="PF00589"/>
    </source>
</evidence>
<reference evidence="3" key="1">
    <citation type="journal article" date="2016" name="Sci. Rep.">
        <title>Molecular characterization of firefly nuptial gifts: a multi-omics approach sheds light on postcopulatory sexual selection.</title>
        <authorList>
            <person name="Al-Wathiqui N."/>
            <person name="Fallon T.R."/>
            <person name="South A."/>
            <person name="Weng J.K."/>
            <person name="Lewis S.M."/>
        </authorList>
    </citation>
    <scope>NUCLEOTIDE SEQUENCE</scope>
</reference>
<dbReference type="Gene3D" id="1.10.443.10">
    <property type="entry name" value="Intergrase catalytic core"/>
    <property type="match status" value="1"/>
</dbReference>
<dbReference type="PANTHER" id="PTHR35617">
    <property type="entry name" value="PHAGE_INTEGRASE DOMAIN-CONTAINING PROTEIN"/>
    <property type="match status" value="1"/>
</dbReference>
<dbReference type="GO" id="GO:0003677">
    <property type="term" value="F:DNA binding"/>
    <property type="evidence" value="ECO:0007669"/>
    <property type="project" value="InterPro"/>
</dbReference>
<dbReference type="GO" id="GO:0006310">
    <property type="term" value="P:DNA recombination"/>
    <property type="evidence" value="ECO:0007669"/>
    <property type="project" value="UniProtKB-KW"/>
</dbReference>
<dbReference type="InterPro" id="IPR002104">
    <property type="entry name" value="Integrase_catalytic"/>
</dbReference>
<name>A0A1Y1MPW2_PHOPY</name>
<dbReference type="InterPro" id="IPR013762">
    <property type="entry name" value="Integrase-like_cat_sf"/>
</dbReference>
<dbReference type="PANTHER" id="PTHR35617:SF3">
    <property type="entry name" value="CORE-BINDING (CB) DOMAIN-CONTAINING PROTEIN"/>
    <property type="match status" value="1"/>
</dbReference>
<dbReference type="AlphaFoldDB" id="A0A1Y1MPW2"/>
<dbReference type="EMBL" id="GEZM01029705">
    <property type="protein sequence ID" value="JAV85986.1"/>
    <property type="molecule type" value="Transcribed_RNA"/>
</dbReference>
<keyword evidence="1" id="KW-0233">DNA recombination</keyword>
<feature type="domain" description="Tyr recombinase" evidence="2">
    <location>
        <begin position="77"/>
        <end position="244"/>
    </location>
</feature>